<reference evidence="3" key="1">
    <citation type="journal article" date="2007" name="PLoS ONE">
        <title>The first genome sequence of an elite grapevine cultivar (Pinot noir Vitis vinifera L.): coping with a highly heterozygous genome.</title>
        <authorList>
            <person name="Velasco R."/>
            <person name="Zharkikh A."/>
            <person name="Troggio M."/>
            <person name="Cartwright D.A."/>
            <person name="Cestaro A."/>
            <person name="Pruss D."/>
            <person name="Pindo M."/>
            <person name="FitzGerald L.M."/>
            <person name="Vezzulli S."/>
            <person name="Reid J."/>
            <person name="Malacarne G."/>
            <person name="Iliev D."/>
            <person name="Coppola G."/>
            <person name="Wardell B."/>
            <person name="Micheletti D."/>
            <person name="Macalma T."/>
            <person name="Facci M."/>
            <person name="Mitchell J.T."/>
            <person name="Perazzolli M."/>
            <person name="Eldredge G."/>
            <person name="Gatto P."/>
            <person name="Oyzerski R."/>
            <person name="Moretto M."/>
            <person name="Gutin N."/>
            <person name="Stefanini M."/>
            <person name="Chen Y."/>
            <person name="Segala C."/>
            <person name="Davenport C."/>
            <person name="Dematte L."/>
            <person name="Mraz A."/>
            <person name="Battilana J."/>
            <person name="Stormo K."/>
            <person name="Costa F."/>
            <person name="Tao Q."/>
            <person name="Si-Ammour A."/>
            <person name="Harkins T."/>
            <person name="Lackey A."/>
            <person name="Perbost C."/>
            <person name="Taillon B."/>
            <person name="Stella A."/>
            <person name="Solovyev V."/>
            <person name="Fawcett J.A."/>
            <person name="Sterck L."/>
            <person name="Vandepoele K."/>
            <person name="Grando S.M."/>
            <person name="Toppo S."/>
            <person name="Moser C."/>
            <person name="Lanchbury J."/>
            <person name="Bogden R."/>
            <person name="Skolnick M."/>
            <person name="Sgaramella V."/>
            <person name="Bhatnagar S.K."/>
            <person name="Fontana P."/>
            <person name="Gutin A."/>
            <person name="Van de Peer Y."/>
            <person name="Salamini F."/>
            <person name="Viola R."/>
        </authorList>
    </citation>
    <scope>NUCLEOTIDE SEQUENCE</scope>
</reference>
<feature type="region of interest" description="Disordered" evidence="1">
    <location>
        <begin position="245"/>
        <end position="288"/>
    </location>
</feature>
<proteinExistence type="predicted"/>
<gene>
    <name evidence="3" type="ORF">VITISV_040674</name>
</gene>
<sequence length="436" mass="50253">MPSSNVEKTSEQTRGRETEPTARGRGKKDKSRDVVANMEARLAKVELAMADTREGLDLIEQGMEKGLEDLRDMDSRIEALATRMEPRDQEVRQELAIYKAIVSAQEVPKPYGFSGKRDAKELDNFLWHMERYFEAITLTDEATKVRTATFYLTDTATLWWRRRFVDMEKGICTIKTWEDFKREIKRQFYPKDVAYLARKNMMCLKHTGSIRDYVKEFSSLMLEIPNMIEEELLFNFMDNLQGGDSSKVESLEDSHAMGGRDEVPRDHNAPKKGSSKMPNVRERRGKAERKEFTPKIKCFLCDGPHLARDCPKRKALSAMIEERKQEDEAHMGSMQLLGALKFNPKPSTPKTSLLAGVQVKEEKGERAKVARTHMEEVTKGKVNSMGKKKQHSKHRKRTGLHPSEASREKEVKNILAERVTRRQGVLLVIEYLVQWK</sequence>
<evidence type="ECO:0000313" key="3">
    <source>
        <dbReference type="EMBL" id="CAN79701.1"/>
    </source>
</evidence>
<dbReference type="Pfam" id="PF03732">
    <property type="entry name" value="Retrotrans_gag"/>
    <property type="match status" value="1"/>
</dbReference>
<protein>
    <recommendedName>
        <fullName evidence="2">Retrotransposon gag domain-containing protein</fullName>
    </recommendedName>
</protein>
<feature type="region of interest" description="Disordered" evidence="1">
    <location>
        <begin position="379"/>
        <end position="409"/>
    </location>
</feature>
<evidence type="ECO:0000259" key="2">
    <source>
        <dbReference type="Pfam" id="PF03732"/>
    </source>
</evidence>
<dbReference type="InterPro" id="IPR005162">
    <property type="entry name" value="Retrotrans_gag_dom"/>
</dbReference>
<feature type="compositionally biased region" description="Basic residues" evidence="1">
    <location>
        <begin position="386"/>
        <end position="399"/>
    </location>
</feature>
<feature type="region of interest" description="Disordered" evidence="1">
    <location>
        <begin position="1"/>
        <end position="34"/>
    </location>
</feature>
<name>A5C5M5_VITVI</name>
<feature type="compositionally biased region" description="Basic and acidic residues" evidence="1">
    <location>
        <begin position="8"/>
        <end position="22"/>
    </location>
</feature>
<organism evidence="3">
    <name type="scientific">Vitis vinifera</name>
    <name type="common">Grape</name>
    <dbReference type="NCBI Taxonomy" id="29760"/>
    <lineage>
        <taxon>Eukaryota</taxon>
        <taxon>Viridiplantae</taxon>
        <taxon>Streptophyta</taxon>
        <taxon>Embryophyta</taxon>
        <taxon>Tracheophyta</taxon>
        <taxon>Spermatophyta</taxon>
        <taxon>Magnoliopsida</taxon>
        <taxon>eudicotyledons</taxon>
        <taxon>Gunneridae</taxon>
        <taxon>Pentapetalae</taxon>
        <taxon>rosids</taxon>
        <taxon>Vitales</taxon>
        <taxon>Vitaceae</taxon>
        <taxon>Viteae</taxon>
        <taxon>Vitis</taxon>
    </lineage>
</organism>
<dbReference type="AlphaFoldDB" id="A5C5M5"/>
<evidence type="ECO:0000256" key="1">
    <source>
        <dbReference type="SAM" id="MobiDB-lite"/>
    </source>
</evidence>
<feature type="compositionally biased region" description="Basic and acidic residues" evidence="1">
    <location>
        <begin position="246"/>
        <end position="269"/>
    </location>
</feature>
<dbReference type="EMBL" id="AM483224">
    <property type="protein sequence ID" value="CAN79701.1"/>
    <property type="molecule type" value="Genomic_DNA"/>
</dbReference>
<accession>A5C5M5</accession>
<feature type="domain" description="Retrotransposon gag" evidence="2">
    <location>
        <begin position="147"/>
        <end position="240"/>
    </location>
</feature>